<dbReference type="RefSeq" id="WP_110838428.1">
    <property type="nucleotide sequence ID" value="NZ_QJVJ01000001.1"/>
</dbReference>
<dbReference type="EMBL" id="QJVJ01000001">
    <property type="protein sequence ID" value="PYI57388.1"/>
    <property type="molecule type" value="Genomic_DNA"/>
</dbReference>
<keyword evidence="2" id="KW-0732">Signal</keyword>
<evidence type="ECO:0000256" key="2">
    <source>
        <dbReference type="SAM" id="SignalP"/>
    </source>
</evidence>
<evidence type="ECO:0000313" key="4">
    <source>
        <dbReference type="Proteomes" id="UP000247476"/>
    </source>
</evidence>
<gene>
    <name evidence="3" type="ORF">DLM86_02825</name>
</gene>
<dbReference type="OrthoDB" id="2484440at2"/>
<evidence type="ECO:0000256" key="1">
    <source>
        <dbReference type="SAM" id="MobiDB-lite"/>
    </source>
</evidence>
<organism evidence="3 4">
    <name type="scientific">Paenibacillus flagellatus</name>
    <dbReference type="NCBI Taxonomy" id="2211139"/>
    <lineage>
        <taxon>Bacteria</taxon>
        <taxon>Bacillati</taxon>
        <taxon>Bacillota</taxon>
        <taxon>Bacilli</taxon>
        <taxon>Bacillales</taxon>
        <taxon>Paenibacillaceae</taxon>
        <taxon>Paenibacillus</taxon>
    </lineage>
</organism>
<feature type="signal peptide" evidence="2">
    <location>
        <begin position="1"/>
        <end position="25"/>
    </location>
</feature>
<evidence type="ECO:0000313" key="3">
    <source>
        <dbReference type="EMBL" id="PYI57388.1"/>
    </source>
</evidence>
<sequence>MRRWNRKVWLVGGCVTGIAFCAALALQSLPASENGGTERTRTEQAEDGEAARPVANEAVWEEALLWSEASGAFSSHADTPVVVLRTDDLMLFVRNGELRYARKGADQGVLMHFPEKLQVTRWPGDRGLLLGGTPEAAPAAGQTLIHSWTYIPLPLEKENPAASVRTMGPTDFAPAEAVRVRAIENPLRLLIQTRSSGERNEYMLTPGSDTVRYVSSILPPERDLPDRIVPQTHDDRITPLVPDRSISGPAQPIYSFRSEDGTLLYQTEPSESAAFYPGLAYDSSVRVAAEKAGEERFAVLLKSDAGATYMASPGESWLYPWHAELSTPGWVALNKHSLYRLTESRLETAAYRFVRGGAELHMSALPLEDLTYVGRTGTRLEFAGTKDGGGVFLSLHDLSNLQTPEPRTADLSIRAQLDGVPIPSEPAAPAPYFEERRVPFSKFDPDRWPSTLPAGLTEELDKLRDMGSGDAMSSTTFYEHSGTWYVLEYDRLSRFVPEREPLKRLEFVARLPVGVSCSVSNYSVCRTAERFLQASGHWFVADTYKDRLLKLNDRFEIVGETNVPLPTSVLLDEGGGLSVEALDGTYRFDLELRLDGKRERGFTAVPAGSDTVASLFPSAYWEDASTGLLWYYESGYLHQYRSDTKTVRSTYAGHLENARGAFRIVPYRDRVLAFSDHLLLQFRRADGRFLRAFRFDRAEPDGIYDTSPTGENSFVLDQQKSRLYLVQGYRILDIDLESGTVRELFRQDHAELGRIVLDRDRLLFTLQPGGRWAGMQHDDPGLANELIRLDLGTGRTARYGIPDSYYSGRISGDGLILSLFEPAGSGRAPELRIPLDRLELR</sequence>
<accession>A0A2V5KCW0</accession>
<dbReference type="AlphaFoldDB" id="A0A2V5KCW0"/>
<proteinExistence type="predicted"/>
<dbReference type="Proteomes" id="UP000247476">
    <property type="component" value="Unassembled WGS sequence"/>
</dbReference>
<protein>
    <submittedName>
        <fullName evidence="3">Uncharacterized protein</fullName>
    </submittedName>
</protein>
<comment type="caution">
    <text evidence="3">The sequence shown here is derived from an EMBL/GenBank/DDBJ whole genome shotgun (WGS) entry which is preliminary data.</text>
</comment>
<keyword evidence="4" id="KW-1185">Reference proteome</keyword>
<feature type="chain" id="PRO_5038532223" evidence="2">
    <location>
        <begin position="26"/>
        <end position="841"/>
    </location>
</feature>
<name>A0A2V5KCW0_9BACL</name>
<reference evidence="3 4" key="1">
    <citation type="submission" date="2018-05" db="EMBL/GenBank/DDBJ databases">
        <title>Paenibacillus flagellatus sp. nov., isolated from selenium mineral soil.</title>
        <authorList>
            <person name="Dai X."/>
        </authorList>
    </citation>
    <scope>NUCLEOTIDE SEQUENCE [LARGE SCALE GENOMIC DNA]</scope>
    <source>
        <strain evidence="3 4">DXL2</strain>
    </source>
</reference>
<feature type="region of interest" description="Disordered" evidence="1">
    <location>
        <begin position="32"/>
        <end position="52"/>
    </location>
</feature>